<dbReference type="Pfam" id="PF05199">
    <property type="entry name" value="GMC_oxred_C"/>
    <property type="match status" value="1"/>
</dbReference>
<keyword evidence="13" id="KW-1185">Reference proteome</keyword>
<dbReference type="EMBL" id="RWJN01000009">
    <property type="protein sequence ID" value="TCD71177.1"/>
    <property type="molecule type" value="Genomic_DNA"/>
</dbReference>
<name>A0A4V6N7B1_9APHY</name>
<feature type="active site" description="Proton acceptor" evidence="7">
    <location>
        <position position="579"/>
    </location>
</feature>
<keyword evidence="6" id="KW-0560">Oxidoreductase</keyword>
<feature type="domain" description="Glucose-methanol-choline oxidoreductase N-terminal" evidence="10">
    <location>
        <begin position="91"/>
        <end position="114"/>
    </location>
</feature>
<dbReference type="Gene3D" id="3.50.50.60">
    <property type="entry name" value="FAD/NAD(P)-binding domain"/>
    <property type="match status" value="1"/>
</dbReference>
<feature type="domain" description="Glucose-methanol-choline oxidoreductase N-terminal" evidence="11">
    <location>
        <begin position="282"/>
        <end position="296"/>
    </location>
</feature>
<dbReference type="PANTHER" id="PTHR11552:SF201">
    <property type="entry name" value="GLUCOSE-METHANOL-CHOLINE OXIDOREDUCTASE N-TERMINAL DOMAIN-CONTAINING PROTEIN"/>
    <property type="match status" value="1"/>
</dbReference>
<keyword evidence="5 8" id="KW-0274">FAD</keyword>
<dbReference type="InterPro" id="IPR000172">
    <property type="entry name" value="GMC_OxRdtase_N"/>
</dbReference>
<dbReference type="SUPFAM" id="SSF51905">
    <property type="entry name" value="FAD/NAD(P)-binding domain"/>
    <property type="match status" value="1"/>
</dbReference>
<keyword evidence="4" id="KW-0732">Signal</keyword>
<evidence type="ECO:0000256" key="1">
    <source>
        <dbReference type="ARBA" id="ARBA00001974"/>
    </source>
</evidence>
<dbReference type="GO" id="GO:0050660">
    <property type="term" value="F:flavin adenine dinucleotide binding"/>
    <property type="evidence" value="ECO:0007669"/>
    <property type="project" value="InterPro"/>
</dbReference>
<gene>
    <name evidence="12" type="ORF">EIP91_012126</name>
</gene>
<comment type="caution">
    <text evidence="12">The sequence shown here is derived from an EMBL/GenBank/DDBJ whole genome shotgun (WGS) entry which is preliminary data.</text>
</comment>
<evidence type="ECO:0000256" key="8">
    <source>
        <dbReference type="PIRSR" id="PIRSR000137-2"/>
    </source>
</evidence>
<evidence type="ECO:0000256" key="6">
    <source>
        <dbReference type="ARBA" id="ARBA00023002"/>
    </source>
</evidence>
<evidence type="ECO:0000256" key="2">
    <source>
        <dbReference type="ARBA" id="ARBA00010790"/>
    </source>
</evidence>
<comment type="similarity">
    <text evidence="2 9">Belongs to the GMC oxidoreductase family.</text>
</comment>
<organism evidence="12 13">
    <name type="scientific">Steccherinum ochraceum</name>
    <dbReference type="NCBI Taxonomy" id="92696"/>
    <lineage>
        <taxon>Eukaryota</taxon>
        <taxon>Fungi</taxon>
        <taxon>Dikarya</taxon>
        <taxon>Basidiomycota</taxon>
        <taxon>Agaricomycotina</taxon>
        <taxon>Agaricomycetes</taxon>
        <taxon>Polyporales</taxon>
        <taxon>Steccherinaceae</taxon>
        <taxon>Steccherinum</taxon>
    </lineage>
</organism>
<protein>
    <recommendedName>
        <fullName evidence="10 11">Glucose-methanol-choline oxidoreductase N-terminal domain-containing protein</fullName>
    </recommendedName>
</protein>
<accession>A0A4V6N7B1</accession>
<dbReference type="PIRSF" id="PIRSF000137">
    <property type="entry name" value="Alcohol_oxidase"/>
    <property type="match status" value="1"/>
</dbReference>
<dbReference type="AlphaFoldDB" id="A0A4V6N7B1"/>
<evidence type="ECO:0000256" key="9">
    <source>
        <dbReference type="RuleBase" id="RU003968"/>
    </source>
</evidence>
<dbReference type="OrthoDB" id="269227at2759"/>
<evidence type="ECO:0000256" key="4">
    <source>
        <dbReference type="ARBA" id="ARBA00022729"/>
    </source>
</evidence>
<evidence type="ECO:0000256" key="3">
    <source>
        <dbReference type="ARBA" id="ARBA00022630"/>
    </source>
</evidence>
<reference evidence="12 13" key="1">
    <citation type="submission" date="2018-11" db="EMBL/GenBank/DDBJ databases">
        <title>Genome assembly of Steccherinum ochraceum LE-BIN_3174, the white-rot fungus of the Steccherinaceae family (The Residual Polyporoid clade, Polyporales, Basidiomycota).</title>
        <authorList>
            <person name="Fedorova T.V."/>
            <person name="Glazunova O.A."/>
            <person name="Landesman E.O."/>
            <person name="Moiseenko K.V."/>
            <person name="Psurtseva N.V."/>
            <person name="Savinova O.S."/>
            <person name="Shakhova N.V."/>
            <person name="Tyazhelova T.V."/>
            <person name="Vasina D.V."/>
        </authorList>
    </citation>
    <scope>NUCLEOTIDE SEQUENCE [LARGE SCALE GENOMIC DNA]</scope>
    <source>
        <strain evidence="12 13">LE-BIN_3174</strain>
    </source>
</reference>
<proteinExistence type="inferred from homology"/>
<dbReference type="PROSITE" id="PS00623">
    <property type="entry name" value="GMC_OXRED_1"/>
    <property type="match status" value="1"/>
</dbReference>
<evidence type="ECO:0000313" key="13">
    <source>
        <dbReference type="Proteomes" id="UP000292702"/>
    </source>
</evidence>
<dbReference type="Pfam" id="PF00732">
    <property type="entry name" value="GMC_oxred_N"/>
    <property type="match status" value="1"/>
</dbReference>
<evidence type="ECO:0000256" key="5">
    <source>
        <dbReference type="ARBA" id="ARBA00022827"/>
    </source>
</evidence>
<feature type="active site" description="Proton donor" evidence="7">
    <location>
        <position position="536"/>
    </location>
</feature>
<dbReference type="PROSITE" id="PS00624">
    <property type="entry name" value="GMC_OXRED_2"/>
    <property type="match status" value="1"/>
</dbReference>
<evidence type="ECO:0000256" key="7">
    <source>
        <dbReference type="PIRSR" id="PIRSR000137-1"/>
    </source>
</evidence>
<sequence length="606" mass="65976">MLATIDQVVGGKFDYVVVGGGTAGLTLAAKLSEDESKTVLVLEEGYDNLGDSEILRPTSYGSLFGKEKYSWVLRTVPQANANDRVFEWQRGRGLGGSTAINITAYSKPPADDVDAFGRLGSSGFDWETYNRIVSQIEGFVPPSQDAPVKSSLMAGFQRLGTNGPLKLSLPLGMSHMQVALQETMMNVGIPSAPDPFGGKPAGFAAAATTWDPESDTRSYAASAFYHPHEARTNLIVLTRAHVHRLVTGRSPVGKVRAMSVEFSHEGRKCSVHIGADVVLCAGALHSPKILELSGIGDERILNSLGIPVVTNLPGVGANAQEHISSRISFEVKQGCLSQDTNHFPVPLTLKSNDGASGDEPPQRLMLSFMAASLNMISTHADEICQAAKNEIESKWDSYPAGLQKQYEIQLERLDKNGVVCEVAFHPGLGLLSHFPHPPEPNKDYMGFSAVLLHPFSRGTIHVVSTDPTVPPEVDPHYFERDIDLQIVVEQLRFLRKVAATSPFKEMCVGELNPGIECDTDKDLREYIKNHFRTTWHTCSTCSMMSQELDGVVDSNFVVYDTENIRVADLSTMPLQVASHTQSMAYAIGAYAAEVMLSKEMHRPGST</sequence>
<dbReference type="STRING" id="92696.A0A4V6N7B1"/>
<dbReference type="SUPFAM" id="SSF54373">
    <property type="entry name" value="FAD-linked reductases, C-terminal domain"/>
    <property type="match status" value="1"/>
</dbReference>
<dbReference type="GO" id="GO:0016614">
    <property type="term" value="F:oxidoreductase activity, acting on CH-OH group of donors"/>
    <property type="evidence" value="ECO:0007669"/>
    <property type="project" value="InterPro"/>
</dbReference>
<dbReference type="Proteomes" id="UP000292702">
    <property type="component" value="Unassembled WGS sequence"/>
</dbReference>
<evidence type="ECO:0000259" key="10">
    <source>
        <dbReference type="PROSITE" id="PS00623"/>
    </source>
</evidence>
<dbReference type="InterPro" id="IPR012132">
    <property type="entry name" value="GMC_OxRdtase"/>
</dbReference>
<evidence type="ECO:0000259" key="11">
    <source>
        <dbReference type="PROSITE" id="PS00624"/>
    </source>
</evidence>
<dbReference type="Gene3D" id="3.30.560.10">
    <property type="entry name" value="Glucose Oxidase, domain 3"/>
    <property type="match status" value="1"/>
</dbReference>
<dbReference type="PANTHER" id="PTHR11552">
    <property type="entry name" value="GLUCOSE-METHANOL-CHOLINE GMC OXIDOREDUCTASE"/>
    <property type="match status" value="1"/>
</dbReference>
<feature type="binding site" evidence="8">
    <location>
        <position position="242"/>
    </location>
    <ligand>
        <name>FAD</name>
        <dbReference type="ChEBI" id="CHEBI:57692"/>
    </ligand>
</feature>
<dbReference type="InterPro" id="IPR036188">
    <property type="entry name" value="FAD/NAD-bd_sf"/>
</dbReference>
<feature type="binding site" evidence="8">
    <location>
        <begin position="535"/>
        <end position="536"/>
    </location>
    <ligand>
        <name>FAD</name>
        <dbReference type="ChEBI" id="CHEBI:57692"/>
    </ligand>
</feature>
<dbReference type="InterPro" id="IPR007867">
    <property type="entry name" value="GMC_OxRtase_C"/>
</dbReference>
<evidence type="ECO:0000313" key="12">
    <source>
        <dbReference type="EMBL" id="TCD71177.1"/>
    </source>
</evidence>
<comment type="cofactor">
    <cofactor evidence="1 8">
        <name>FAD</name>
        <dbReference type="ChEBI" id="CHEBI:57692"/>
    </cofactor>
</comment>
<keyword evidence="3 9" id="KW-0285">Flavoprotein</keyword>